<dbReference type="Proteomes" id="UP001283361">
    <property type="component" value="Unassembled WGS sequence"/>
</dbReference>
<dbReference type="EMBL" id="JAWDGP010002890">
    <property type="protein sequence ID" value="KAK3778961.1"/>
    <property type="molecule type" value="Genomic_DNA"/>
</dbReference>
<comment type="similarity">
    <text evidence="5">Belongs to the glycosyltransferase 2 family. GalNAc-T subfamily.</text>
</comment>
<evidence type="ECO:0000259" key="6">
    <source>
        <dbReference type="SMART" id="SM00458"/>
    </source>
</evidence>
<dbReference type="GO" id="GO:0006493">
    <property type="term" value="P:protein O-linked glycosylation"/>
    <property type="evidence" value="ECO:0007669"/>
    <property type="project" value="TreeGrafter"/>
</dbReference>
<dbReference type="Gene3D" id="2.80.10.50">
    <property type="match status" value="1"/>
</dbReference>
<keyword evidence="5" id="KW-0328">Glycosyltransferase</keyword>
<dbReference type="SMART" id="SM00458">
    <property type="entry name" value="RICIN"/>
    <property type="match status" value="1"/>
</dbReference>
<evidence type="ECO:0000256" key="1">
    <source>
        <dbReference type="ARBA" id="ARBA00004323"/>
    </source>
</evidence>
<dbReference type="Pfam" id="PF00535">
    <property type="entry name" value="Glycos_transf_2"/>
    <property type="match status" value="1"/>
</dbReference>
<dbReference type="Pfam" id="PF00652">
    <property type="entry name" value="Ricin_B_lectin"/>
    <property type="match status" value="1"/>
</dbReference>
<comment type="cofactor">
    <cofactor evidence="5">
        <name>Mn(2+)</name>
        <dbReference type="ChEBI" id="CHEBI:29035"/>
    </cofactor>
</comment>
<keyword evidence="3 5" id="KW-0333">Golgi apparatus</keyword>
<proteinExistence type="inferred from homology"/>
<comment type="pathway">
    <text evidence="5">Protein modification; protein glycosylation.</text>
</comment>
<dbReference type="PANTHER" id="PTHR11675:SF128">
    <property type="entry name" value="POLYPEPTIDE N-ACETYLGALACTOSAMINYLTRANSFERASE 13-RELATED"/>
    <property type="match status" value="1"/>
</dbReference>
<evidence type="ECO:0000256" key="2">
    <source>
        <dbReference type="ARBA" id="ARBA00022734"/>
    </source>
</evidence>
<accession>A0AAE1A1V9</accession>
<dbReference type="InterPro" id="IPR035992">
    <property type="entry name" value="Ricin_B-like_lectins"/>
</dbReference>
<evidence type="ECO:0000256" key="4">
    <source>
        <dbReference type="ARBA" id="ARBA00023157"/>
    </source>
</evidence>
<evidence type="ECO:0000256" key="5">
    <source>
        <dbReference type="RuleBase" id="RU361242"/>
    </source>
</evidence>
<sequence>MKEFNQESNQTVTYDVSALKTLLYTTGSTNGETNLLTQHLDYSLTKSLSVSHIRNLPEARDSGCKSLSSNVKHELPPVSIIITYQEVDRSVLLRNIASIVHRSKPANIKEIILVDDGSSDAKPGELLQQSQGISVIRNQSPRGRGIARGQGAKVASGDVIVFIDSLSEMNVNWLSPLLHRLAESPKSLVAPAFDVIDSETFQYKPMPTMHRGGVDWSLQFQWFEIPSKSRPSANSDLLTPFKSPIQLGAVFAVRRDFFNWLGKYDNSIGASGVEDIDLSLRAWLCGGRVETVPCSRVGLIHTSKGQLGVKRVPFSTYLKGAKKVAELWLDEYKRFFYAVRPSARMQSLSNMTISRRFKEKNKCGRFKWFLSSIYPQLLPLVSDEIAFGVIRQLDNCIDLDPGQMPLIAKPRPCKAGKVSQEWSWRKKGMIVSNGMCLTSDLSAMHGFVVVQFCKDLTTQVWYRSGLMIVHQESNFCLDSVRGDLGLVITTCAQDSPTQTWHISNEITGPPSAELDFSFSEEKSQL</sequence>
<feature type="domain" description="Ricin B lectin" evidence="6">
    <location>
        <begin position="384"/>
        <end position="503"/>
    </location>
</feature>
<comment type="caution">
    <text evidence="7">The sequence shown here is derived from an EMBL/GenBank/DDBJ whole genome shotgun (WGS) entry which is preliminary data.</text>
</comment>
<keyword evidence="5" id="KW-0808">Transferase</keyword>
<dbReference type="SUPFAM" id="SSF50370">
    <property type="entry name" value="Ricin B-like lectins"/>
    <property type="match status" value="1"/>
</dbReference>
<reference evidence="7" key="1">
    <citation type="journal article" date="2023" name="G3 (Bethesda)">
        <title>A reference genome for the long-term kleptoplast-retaining sea slug Elysia crispata morphotype clarki.</title>
        <authorList>
            <person name="Eastman K.E."/>
            <person name="Pendleton A.L."/>
            <person name="Shaikh M.A."/>
            <person name="Suttiyut T."/>
            <person name="Ogas R."/>
            <person name="Tomko P."/>
            <person name="Gavelis G."/>
            <person name="Widhalm J.R."/>
            <person name="Wisecaver J.H."/>
        </authorList>
    </citation>
    <scope>NUCLEOTIDE SEQUENCE</scope>
    <source>
        <strain evidence="7">ECLA1</strain>
    </source>
</reference>
<dbReference type="GO" id="GO:0004653">
    <property type="term" value="F:polypeptide N-acetylgalactosaminyltransferase activity"/>
    <property type="evidence" value="ECO:0007669"/>
    <property type="project" value="TreeGrafter"/>
</dbReference>
<dbReference type="GO" id="GO:0030246">
    <property type="term" value="F:carbohydrate binding"/>
    <property type="evidence" value="ECO:0007669"/>
    <property type="project" value="UniProtKB-KW"/>
</dbReference>
<organism evidence="7 8">
    <name type="scientific">Elysia crispata</name>
    <name type="common">lettuce slug</name>
    <dbReference type="NCBI Taxonomy" id="231223"/>
    <lineage>
        <taxon>Eukaryota</taxon>
        <taxon>Metazoa</taxon>
        <taxon>Spiralia</taxon>
        <taxon>Lophotrochozoa</taxon>
        <taxon>Mollusca</taxon>
        <taxon>Gastropoda</taxon>
        <taxon>Heterobranchia</taxon>
        <taxon>Euthyneura</taxon>
        <taxon>Panpulmonata</taxon>
        <taxon>Sacoglossa</taxon>
        <taxon>Placobranchoidea</taxon>
        <taxon>Plakobranchidae</taxon>
        <taxon>Elysia</taxon>
    </lineage>
</organism>
<protein>
    <recommendedName>
        <fullName evidence="5">Polypeptide N-acetylgalactosaminyltransferase</fullName>
        <ecNumber evidence="5">2.4.1.-</ecNumber>
    </recommendedName>
    <alternativeName>
        <fullName evidence="5">Protein-UDP acetylgalactosaminyltransferase</fullName>
    </alternativeName>
</protein>
<dbReference type="PANTHER" id="PTHR11675">
    <property type="entry name" value="N-ACETYLGALACTOSAMINYLTRANSFERASE"/>
    <property type="match status" value="1"/>
</dbReference>
<dbReference type="GO" id="GO:0000139">
    <property type="term" value="C:Golgi membrane"/>
    <property type="evidence" value="ECO:0007669"/>
    <property type="project" value="UniProtKB-SubCell"/>
</dbReference>
<dbReference type="PROSITE" id="PS50231">
    <property type="entry name" value="RICIN_B_LECTIN"/>
    <property type="match status" value="1"/>
</dbReference>
<dbReference type="EC" id="2.4.1.-" evidence="5"/>
<dbReference type="AlphaFoldDB" id="A0AAE1A1V9"/>
<dbReference type="SUPFAM" id="SSF53448">
    <property type="entry name" value="Nucleotide-diphospho-sugar transferases"/>
    <property type="match status" value="1"/>
</dbReference>
<keyword evidence="2 5" id="KW-0430">Lectin</keyword>
<dbReference type="InterPro" id="IPR000772">
    <property type="entry name" value="Ricin_B_lectin"/>
</dbReference>
<dbReference type="InterPro" id="IPR001173">
    <property type="entry name" value="Glyco_trans_2-like"/>
</dbReference>
<dbReference type="InterPro" id="IPR029044">
    <property type="entry name" value="Nucleotide-diphossugar_trans"/>
</dbReference>
<evidence type="ECO:0000313" key="7">
    <source>
        <dbReference type="EMBL" id="KAK3778961.1"/>
    </source>
</evidence>
<keyword evidence="5" id="KW-0464">Manganese</keyword>
<dbReference type="Gene3D" id="3.90.550.10">
    <property type="entry name" value="Spore Coat Polysaccharide Biosynthesis Protein SpsA, Chain A"/>
    <property type="match status" value="1"/>
</dbReference>
<comment type="subcellular location">
    <subcellularLocation>
        <location evidence="1 5">Golgi apparatus membrane</location>
        <topology evidence="1 5">Single-pass type II membrane protein</topology>
    </subcellularLocation>
</comment>
<gene>
    <name evidence="7" type="ORF">RRG08_034222</name>
</gene>
<evidence type="ECO:0000256" key="3">
    <source>
        <dbReference type="ARBA" id="ARBA00023034"/>
    </source>
</evidence>
<keyword evidence="4 5" id="KW-1015">Disulfide bond</keyword>
<evidence type="ECO:0000313" key="8">
    <source>
        <dbReference type="Proteomes" id="UP001283361"/>
    </source>
</evidence>
<keyword evidence="8" id="KW-1185">Reference proteome</keyword>
<name>A0AAE1A1V9_9GAST</name>